<dbReference type="PANTHER" id="PTHR43775:SF37">
    <property type="entry name" value="SI:DKEY-61P9.11"/>
    <property type="match status" value="1"/>
</dbReference>
<feature type="region of interest" description="N-terminal hotdog fold" evidence="8">
    <location>
        <begin position="919"/>
        <end position="1050"/>
    </location>
</feature>
<feature type="active site" description="Proton acceptor; for dehydratase activity" evidence="8">
    <location>
        <position position="951"/>
    </location>
</feature>
<dbReference type="Pfam" id="PF00698">
    <property type="entry name" value="Acyl_transf_1"/>
    <property type="match status" value="1"/>
</dbReference>
<dbReference type="Pfam" id="PF00109">
    <property type="entry name" value="ketoacyl-synt"/>
    <property type="match status" value="1"/>
</dbReference>
<dbReference type="PROSITE" id="PS00606">
    <property type="entry name" value="KS3_1"/>
    <property type="match status" value="1"/>
</dbReference>
<name>A0ABR0SWK9_9HYPO</name>
<evidence type="ECO:0000259" key="12">
    <source>
        <dbReference type="PROSITE" id="PS52019"/>
    </source>
</evidence>
<dbReference type="SUPFAM" id="SSF53335">
    <property type="entry name" value="S-adenosyl-L-methionine-dependent methyltransferases"/>
    <property type="match status" value="1"/>
</dbReference>
<dbReference type="Gene3D" id="3.40.366.10">
    <property type="entry name" value="Malonyl-Coenzyme A Acyl Carrier Protein, domain 2"/>
    <property type="match status" value="1"/>
</dbReference>
<dbReference type="InterPro" id="IPR009081">
    <property type="entry name" value="PP-bd_ACP"/>
</dbReference>
<proteinExistence type="predicted"/>
<dbReference type="InterPro" id="IPR020843">
    <property type="entry name" value="ER"/>
</dbReference>
<dbReference type="Pfam" id="PF13602">
    <property type="entry name" value="ADH_zinc_N_2"/>
    <property type="match status" value="1"/>
</dbReference>
<dbReference type="SMART" id="SM00827">
    <property type="entry name" value="PKS_AT"/>
    <property type="match status" value="1"/>
</dbReference>
<keyword evidence="7" id="KW-0012">Acyltransferase</keyword>
<dbReference type="Proteomes" id="UP001338125">
    <property type="component" value="Unassembled WGS sequence"/>
</dbReference>
<keyword evidence="3" id="KW-0808">Transferase</keyword>
<dbReference type="Gene3D" id="3.40.47.10">
    <property type="match status" value="1"/>
</dbReference>
<feature type="active site" description="Proton donor; for dehydratase activity" evidence="8">
    <location>
        <position position="1123"/>
    </location>
</feature>
<evidence type="ECO:0000256" key="5">
    <source>
        <dbReference type="ARBA" id="ARBA00023002"/>
    </source>
</evidence>
<dbReference type="EMBL" id="JAVFKD010000004">
    <property type="protein sequence ID" value="KAK5996166.1"/>
    <property type="molecule type" value="Genomic_DNA"/>
</dbReference>
<organism evidence="13 14">
    <name type="scientific">Cladobotryum mycophilum</name>
    <dbReference type="NCBI Taxonomy" id="491253"/>
    <lineage>
        <taxon>Eukaryota</taxon>
        <taxon>Fungi</taxon>
        <taxon>Dikarya</taxon>
        <taxon>Ascomycota</taxon>
        <taxon>Pezizomycotina</taxon>
        <taxon>Sordariomycetes</taxon>
        <taxon>Hypocreomycetidae</taxon>
        <taxon>Hypocreales</taxon>
        <taxon>Hypocreaceae</taxon>
        <taxon>Cladobotryum</taxon>
    </lineage>
</organism>
<dbReference type="InterPro" id="IPR050091">
    <property type="entry name" value="PKS_NRPS_Biosynth_Enz"/>
</dbReference>
<dbReference type="Gene3D" id="3.40.50.720">
    <property type="entry name" value="NAD(P)-binding Rossmann-like Domain"/>
    <property type="match status" value="2"/>
</dbReference>
<feature type="region of interest" description="Disordered" evidence="9">
    <location>
        <begin position="1"/>
        <end position="23"/>
    </location>
</feature>
<dbReference type="CDD" id="cd02440">
    <property type="entry name" value="AdoMet_MTases"/>
    <property type="match status" value="1"/>
</dbReference>
<dbReference type="Gene3D" id="1.10.1200.10">
    <property type="entry name" value="ACP-like"/>
    <property type="match status" value="1"/>
</dbReference>
<keyword evidence="5" id="KW-0560">Oxidoreductase</keyword>
<evidence type="ECO:0000256" key="7">
    <source>
        <dbReference type="ARBA" id="ARBA00023315"/>
    </source>
</evidence>
<sequence length="2495" mass="273566">MSPSKENDSPISSHGTPPRPLETSPDIAICGIALRLPGGIRNTDDFWNVLVNGIDTRGPIPARSYNADGFDESLGGRERSTIKYGHFLDDDIYNIDTTSFTFGKEEVQVVDPQQRLLLEVTRECLADAGETNYRGQPVGCYVGTFGEDWLMRTMRDSQNVKQGTPLGYMDLMLANRVSYENDLQGPSMVVKTGCSASLIALHEACRAIQAGDATSAIVAGSNIITSPLFTSTMEGNGVLSPDGACKTFDVAADGYARGEAINAIYIKPLAQALRDGNPIRAVIKGTGSNSDGRGQGLVTPNYLTQEDLMRRIYKRAGIDPNHTAYVECHGTGTAVGDPAETTAVGRVFGRDGVHIGSVKPNLGHSEGAAGLTSLIKAVLALEHKTIPPHIKLNNPNPNIPFAKYKLKVPRVPTPFPEDREERVSVNSFGIGGSNAHAILESYSQALGLTQRENGKEEAPNGVKNEDLVTAKPELLLLSANTEKSTKEQIQRYKDWLPHDKSSAPDIAYTLALHREHLRHRAYAIVQQGVVAETSPSISKAPQKAPNVLMVFNGQGGQWPSMGKELLDGDEGFRNDILVMDQTLKRLSSPPEWTLIEEFSKSPEESRIHEAEMSQPLCTALQVALVNKFAALGVAPSAVVGHSSGEIAAAYASGQLSIEEAIIIAYYRGRVTKNLVLDGAMAAVGMGAEDLSPYLCEGVVLACENSSNSSTISGDAPKVVEVLERIKKESPDTFTRKLKVEMAYHSHHMATIADEYQSLMEADLSKFAGPKAQRDVEFHSSVHCKTMNSGLANPAYWVANLTSPVRFLSAASNMVNAHNGIFLEIGPHGTLSSALKDVCAREDRPFVYKSAMNRGSNSAISFLSSVGHLYQQGVALSLAPLYPTGKAIGSLPTYSWDHNLSSWHESRISKDWRSRQIPDHCLLGSRVIEGGDVEPQWRNVLDLNTESWLADHKINADVVFPFAGYIAMAGEAVRQVTNSPLGSGYRLRHAYAHAALVLPENSIIEMVTSLRRHKLDDSRDSDWFDFTISSYNGSAWMKHFDGRVSLADVRRAPTQWKPCERLPRTVKTSQIYSALAKVGFVYGPDFNDLTNITSSATEEIAAADIVNKSEQLRSAFTMHPATIDACLQLLLIAQARGLGRHMADLSLPTVIEELEVGPATSEVLHARAWYGSHAEAKRSVECVGDGTLALRASGVELRPLADEKAGDNVDAHAAARIQWLPHFDFADLTSAVKAPRSLREEVDLHEQFALLCILEAAERVKSLTPGPPHFTKLWDWIQWKIGHAVNGTYEQVRDAETYVKLSSTERWAKIDEITSNLSQVPEGSKARVLMTATLRLVNNIEQLFTGEVDIFTLLPADEILGQIYQTVDYDYTTLARLLAHTRPTLRILEVGAGTGTTTANILNSLKDVAGFPLYSTYTFTDISSGFFESAKVRFASFSNIEYRILDITRDAKEQGFEYGAYDWIIANNVIHATPSLKETLTNLHSFLSEDGVLMVVELIGEPPSTDLVFGCFPGWWLGEEDDRKYSPAVTVERWDREFRASGFTGLDTAIYNDEKPYQQSVVMLSRKKAEGGNINATFKATILSGSPTEKDLVSIQKVEASLKGKNWEITHSKLGDPIPEDHSIISCLDFGDSFFEDIAEEDFVKFQEFTRSVGSRKVLWLTRPVQIDCRDPRTAFSLGVVRSIRSELGVDFCTLEIDQKEEEFGSICAKIFERIHNKSTSDRNVDSDKEFVFHNGYICVGRFYPFSLAEEVCELSNEVKAMENALVDKYLVVERPGAMGTIGWRARPLPLVVPFDQVEIDVSSIGVNFHDTAAAAGLISSGEQNIKLGCEVTGTVRRVGEGVSNFKVGDRVLALANDGASTFTTLPEDLVYKIPDNLSFDEAATIPTCFATAIVAFLDIGQLRKSMSVLIHSACGGLGLAAVQIAQMVGAEIFATVGSETKIEYLVNEYGIQRDHIFSSRNTSFLDGVMQVTNGRGVDLVLNSVSGELLDASCKCVAKYGKLLEVGIRDMLDHGQLDMVHFLGNRSYCAINLADMILQRPEMIQGLLQRSIDFIERGLLKPLNPITRFDGNDARKAFQSLQAGTHIGKFVLNLPGSDQALDLDATLETQPLTFDSGAAYLLVGGLTGLGRLLAVWMAERGAKNLIFFSRTAGDSDEHQAFVKELDSMGCSSILVKGDVTKVDDIHVAIKASPVPIKGVFHLAVVSFDILLLEMKWSEWNKVIEPKVKGALSLHEAFLGQSLDFFWLASSVATVIDQPGQANYKAANCFLDAFCQYRSSLGLPASVLSIAAIEDVGTLAERPEAMLAMKFQGQYLLRDSAFLDSVEATVLNSTNHRSQHLSLSQNKQLWEARGQTHSAETRVSWRRDVRMGFYHNTNPEKTSESTEAISELKNLVNSLNDKNAVQVLADPSSIDLLAIEAGRKVNMLLLREDNDVLPELTLLQMGLDSLTAVELRRWFKQVLKVQVRALEMTNAMSLKQIGELLASKLIEKFAPAA</sequence>
<dbReference type="InterPro" id="IPR020806">
    <property type="entry name" value="PKS_PP-bd"/>
</dbReference>
<dbReference type="SUPFAM" id="SSF47336">
    <property type="entry name" value="ACP-like"/>
    <property type="match status" value="1"/>
</dbReference>
<dbReference type="InterPro" id="IPR013154">
    <property type="entry name" value="ADH-like_N"/>
</dbReference>
<dbReference type="SUPFAM" id="SSF53901">
    <property type="entry name" value="Thiolase-like"/>
    <property type="match status" value="1"/>
</dbReference>
<dbReference type="InterPro" id="IPR020807">
    <property type="entry name" value="PKS_DH"/>
</dbReference>
<feature type="domain" description="Ketosynthase family 3 (KS3)" evidence="11">
    <location>
        <begin position="24"/>
        <end position="441"/>
    </location>
</feature>
<gene>
    <name evidence="13" type="ORF">PT974_04594</name>
</gene>
<dbReference type="InterPro" id="IPR014030">
    <property type="entry name" value="Ketoacyl_synth_N"/>
</dbReference>
<protein>
    <submittedName>
        <fullName evidence="13">Highly reducing polyketide synthase gloL</fullName>
    </submittedName>
</protein>
<keyword evidence="14" id="KW-1185">Reference proteome</keyword>
<dbReference type="CDD" id="cd05195">
    <property type="entry name" value="enoyl_red"/>
    <property type="match status" value="1"/>
</dbReference>
<dbReference type="PROSITE" id="PS52019">
    <property type="entry name" value="PKS_MFAS_DH"/>
    <property type="match status" value="1"/>
</dbReference>
<evidence type="ECO:0000256" key="2">
    <source>
        <dbReference type="ARBA" id="ARBA00022553"/>
    </source>
</evidence>
<dbReference type="SMART" id="SM00826">
    <property type="entry name" value="PKS_DH"/>
    <property type="match status" value="1"/>
</dbReference>
<dbReference type="InterPro" id="IPR057326">
    <property type="entry name" value="KR_dom"/>
</dbReference>
<dbReference type="Pfam" id="PF16197">
    <property type="entry name" value="KAsynt_C_assoc"/>
    <property type="match status" value="1"/>
</dbReference>
<dbReference type="Gene3D" id="3.10.129.110">
    <property type="entry name" value="Polyketide synthase dehydratase"/>
    <property type="match status" value="1"/>
</dbReference>
<comment type="caution">
    <text evidence="13">The sequence shown here is derived from an EMBL/GenBank/DDBJ whole genome shotgun (WGS) entry which is preliminary data.</text>
</comment>
<keyword evidence="6" id="KW-0511">Multifunctional enzyme</keyword>
<reference evidence="13 14" key="1">
    <citation type="submission" date="2024-01" db="EMBL/GenBank/DDBJ databases">
        <title>Complete genome of Cladobotryum mycophilum ATHUM6906.</title>
        <authorList>
            <person name="Christinaki A.C."/>
            <person name="Myridakis A.I."/>
            <person name="Kouvelis V.N."/>
        </authorList>
    </citation>
    <scope>NUCLEOTIDE SEQUENCE [LARGE SCALE GENOMIC DNA]</scope>
    <source>
        <strain evidence="13 14">ATHUM6906</strain>
    </source>
</reference>
<dbReference type="CDD" id="cd00833">
    <property type="entry name" value="PKS"/>
    <property type="match status" value="1"/>
</dbReference>
<dbReference type="SMART" id="SM00823">
    <property type="entry name" value="PKS_PP"/>
    <property type="match status" value="1"/>
</dbReference>
<feature type="region of interest" description="C-terminal hotdog fold" evidence="8">
    <location>
        <begin position="1062"/>
        <end position="1205"/>
    </location>
</feature>
<keyword evidence="2" id="KW-0597">Phosphoprotein</keyword>
<dbReference type="PROSITE" id="PS00012">
    <property type="entry name" value="PHOSPHOPANTETHEINE"/>
    <property type="match status" value="1"/>
</dbReference>
<feature type="domain" description="PKS/mFAS DH" evidence="12">
    <location>
        <begin position="919"/>
        <end position="1205"/>
    </location>
</feature>
<dbReference type="InterPro" id="IPR049551">
    <property type="entry name" value="PKS_DH_C"/>
</dbReference>
<dbReference type="Pfam" id="PF14765">
    <property type="entry name" value="PS-DH"/>
    <property type="match status" value="1"/>
</dbReference>
<evidence type="ECO:0000256" key="9">
    <source>
        <dbReference type="SAM" id="MobiDB-lite"/>
    </source>
</evidence>
<dbReference type="Pfam" id="PF21089">
    <property type="entry name" value="PKS_DH_N"/>
    <property type="match status" value="1"/>
</dbReference>
<dbReference type="SUPFAM" id="SSF52151">
    <property type="entry name" value="FabD/lysophospholipase-like"/>
    <property type="match status" value="1"/>
</dbReference>
<dbReference type="SUPFAM" id="SSF51735">
    <property type="entry name" value="NAD(P)-binding Rossmann-fold domains"/>
    <property type="match status" value="2"/>
</dbReference>
<dbReference type="Pfam" id="PF08659">
    <property type="entry name" value="KR"/>
    <property type="match status" value="1"/>
</dbReference>
<dbReference type="InterPro" id="IPR049900">
    <property type="entry name" value="PKS_mFAS_DH"/>
</dbReference>
<evidence type="ECO:0000313" key="14">
    <source>
        <dbReference type="Proteomes" id="UP001338125"/>
    </source>
</evidence>
<dbReference type="InterPro" id="IPR049552">
    <property type="entry name" value="PKS_DH_N"/>
</dbReference>
<evidence type="ECO:0000256" key="4">
    <source>
        <dbReference type="ARBA" id="ARBA00022857"/>
    </source>
</evidence>
<dbReference type="InterPro" id="IPR018201">
    <property type="entry name" value="Ketoacyl_synth_AS"/>
</dbReference>
<dbReference type="PANTHER" id="PTHR43775">
    <property type="entry name" value="FATTY ACID SYNTHASE"/>
    <property type="match status" value="1"/>
</dbReference>
<dbReference type="Gene3D" id="3.30.70.3290">
    <property type="match status" value="1"/>
</dbReference>
<dbReference type="Gene3D" id="3.90.180.10">
    <property type="entry name" value="Medium-chain alcohol dehydrogenases, catalytic domain"/>
    <property type="match status" value="1"/>
</dbReference>
<dbReference type="Pfam" id="PF08242">
    <property type="entry name" value="Methyltransf_12"/>
    <property type="match status" value="1"/>
</dbReference>
<dbReference type="Gene3D" id="3.40.50.150">
    <property type="entry name" value="Vaccinia Virus protein VP39"/>
    <property type="match status" value="1"/>
</dbReference>
<dbReference type="InterPro" id="IPR032821">
    <property type="entry name" value="PKS_assoc"/>
</dbReference>
<evidence type="ECO:0000259" key="11">
    <source>
        <dbReference type="PROSITE" id="PS52004"/>
    </source>
</evidence>
<dbReference type="InterPro" id="IPR029063">
    <property type="entry name" value="SAM-dependent_MTases_sf"/>
</dbReference>
<dbReference type="SUPFAM" id="SSF50129">
    <property type="entry name" value="GroES-like"/>
    <property type="match status" value="1"/>
</dbReference>
<dbReference type="InterPro" id="IPR016039">
    <property type="entry name" value="Thiolase-like"/>
</dbReference>
<dbReference type="InterPro" id="IPR014031">
    <property type="entry name" value="Ketoacyl_synth_C"/>
</dbReference>
<dbReference type="InterPro" id="IPR016035">
    <property type="entry name" value="Acyl_Trfase/lysoPLipase"/>
</dbReference>
<dbReference type="SMART" id="SM00829">
    <property type="entry name" value="PKS_ER"/>
    <property type="match status" value="1"/>
</dbReference>
<dbReference type="Pfam" id="PF08240">
    <property type="entry name" value="ADH_N"/>
    <property type="match status" value="1"/>
</dbReference>
<evidence type="ECO:0000256" key="6">
    <source>
        <dbReference type="ARBA" id="ARBA00023268"/>
    </source>
</evidence>
<dbReference type="InterPro" id="IPR020841">
    <property type="entry name" value="PKS_Beta-ketoAc_synthase_dom"/>
</dbReference>
<dbReference type="SMART" id="SM00825">
    <property type="entry name" value="PKS_KS"/>
    <property type="match status" value="1"/>
</dbReference>
<evidence type="ECO:0000313" key="13">
    <source>
        <dbReference type="EMBL" id="KAK5996166.1"/>
    </source>
</evidence>
<dbReference type="InterPro" id="IPR042104">
    <property type="entry name" value="PKS_dehydratase_sf"/>
</dbReference>
<dbReference type="PROSITE" id="PS52004">
    <property type="entry name" value="KS3_2"/>
    <property type="match status" value="1"/>
</dbReference>
<dbReference type="InterPro" id="IPR006162">
    <property type="entry name" value="Ppantetheine_attach_site"/>
</dbReference>
<evidence type="ECO:0000256" key="1">
    <source>
        <dbReference type="ARBA" id="ARBA00022450"/>
    </source>
</evidence>
<keyword evidence="1" id="KW-0596">Phosphopantetheine</keyword>
<dbReference type="InterPro" id="IPR014043">
    <property type="entry name" value="Acyl_transferase_dom"/>
</dbReference>
<accession>A0ABR0SWK9</accession>
<evidence type="ECO:0000259" key="10">
    <source>
        <dbReference type="PROSITE" id="PS50075"/>
    </source>
</evidence>
<evidence type="ECO:0000256" key="3">
    <source>
        <dbReference type="ARBA" id="ARBA00022679"/>
    </source>
</evidence>
<keyword evidence="4" id="KW-0521">NADP</keyword>
<dbReference type="InterPro" id="IPR036291">
    <property type="entry name" value="NAD(P)-bd_dom_sf"/>
</dbReference>
<dbReference type="SUPFAM" id="SSF55048">
    <property type="entry name" value="Probable ACP-binding domain of malonyl-CoA ACP transacylase"/>
    <property type="match status" value="1"/>
</dbReference>
<dbReference type="InterPro" id="IPR013968">
    <property type="entry name" value="PKS_KR"/>
</dbReference>
<feature type="domain" description="Carrier" evidence="10">
    <location>
        <begin position="2412"/>
        <end position="2487"/>
    </location>
</feature>
<dbReference type="InterPro" id="IPR036736">
    <property type="entry name" value="ACP-like_sf"/>
</dbReference>
<dbReference type="InterPro" id="IPR001227">
    <property type="entry name" value="Ac_transferase_dom_sf"/>
</dbReference>
<dbReference type="InterPro" id="IPR016036">
    <property type="entry name" value="Malonyl_transacylase_ACP-bd"/>
</dbReference>
<dbReference type="Pfam" id="PF02801">
    <property type="entry name" value="Ketoacyl-synt_C"/>
    <property type="match status" value="1"/>
</dbReference>
<dbReference type="PROSITE" id="PS50075">
    <property type="entry name" value="CARRIER"/>
    <property type="match status" value="1"/>
</dbReference>
<evidence type="ECO:0000256" key="8">
    <source>
        <dbReference type="PROSITE-ProRule" id="PRU01363"/>
    </source>
</evidence>
<dbReference type="InterPro" id="IPR011032">
    <property type="entry name" value="GroES-like_sf"/>
</dbReference>
<dbReference type="InterPro" id="IPR013217">
    <property type="entry name" value="Methyltransf_12"/>
</dbReference>
<dbReference type="SMART" id="SM00822">
    <property type="entry name" value="PKS_KR"/>
    <property type="match status" value="1"/>
</dbReference>